<feature type="transmembrane region" description="Helical" evidence="7">
    <location>
        <begin position="275"/>
        <end position="293"/>
    </location>
</feature>
<dbReference type="Pfam" id="PF01566">
    <property type="entry name" value="Nramp"/>
    <property type="match status" value="1"/>
</dbReference>
<evidence type="ECO:0000256" key="6">
    <source>
        <dbReference type="ARBA" id="ARBA00023136"/>
    </source>
</evidence>
<keyword evidence="6 7" id="KW-0472">Membrane</keyword>
<dbReference type="GO" id="GO:0005384">
    <property type="term" value="F:manganese ion transmembrane transporter activity"/>
    <property type="evidence" value="ECO:0007669"/>
    <property type="project" value="TreeGrafter"/>
</dbReference>
<feature type="transmembrane region" description="Helical" evidence="7">
    <location>
        <begin position="41"/>
        <end position="60"/>
    </location>
</feature>
<dbReference type="RefSeq" id="WP_136783063.1">
    <property type="nucleotide sequence ID" value="NZ_SWCO01000009.1"/>
</dbReference>
<dbReference type="PANTHER" id="PTHR11706">
    <property type="entry name" value="SOLUTE CARRIER PROTEIN FAMILY 11 MEMBER"/>
    <property type="match status" value="1"/>
</dbReference>
<sequence>MTALSKIIKNLLPGIFLFGFTVGTGSVTAMAKAGADYGMSLLWAILISCVITYFLIQLFGKFTLQTGLTALQAFKQHIHPAVSLFFIVALTTQVCGSVMGVMGIIADVCFEWSKQFIEGGIAPIYFALFFSTFVYLVFLVGKTDVFQQVLAVLVAIMALCFLVNFIMLMPPLSDIALGLVPNIPDTGPDKSSFLVVASMVGTTVFSGLFILRSILVLEAKWTVEDMKTQKKDALFSAFLMFVVSMSIMAAGTGALYAQGIQLTHVTQMVTLLEPLAGQVAVTIFTLGLIAAGISSQFPNVALLPWLLDDYNKRKTDLKRTHYRIIALIISLLGLVVPIFEAKPISVMIASQAFGALILPATVASIFYVGNKRKVMKTHVFGFITNATLVLIFAFALVMSYMSINGIIATVQSV</sequence>
<feature type="transmembrane region" description="Helical" evidence="7">
    <location>
        <begin position="192"/>
        <end position="212"/>
    </location>
</feature>
<evidence type="ECO:0000256" key="1">
    <source>
        <dbReference type="ARBA" id="ARBA00004141"/>
    </source>
</evidence>
<dbReference type="GO" id="GO:0015293">
    <property type="term" value="F:symporter activity"/>
    <property type="evidence" value="ECO:0007669"/>
    <property type="project" value="UniProtKB-KW"/>
</dbReference>
<evidence type="ECO:0000313" key="8">
    <source>
        <dbReference type="EMBL" id="TKB01937.1"/>
    </source>
</evidence>
<dbReference type="AlphaFoldDB" id="A0A4U0ZBL1"/>
<feature type="transmembrane region" description="Helical" evidence="7">
    <location>
        <begin position="233"/>
        <end position="255"/>
    </location>
</feature>
<keyword evidence="9" id="KW-1185">Reference proteome</keyword>
<dbReference type="GO" id="GO:0005886">
    <property type="term" value="C:plasma membrane"/>
    <property type="evidence" value="ECO:0007669"/>
    <property type="project" value="TreeGrafter"/>
</dbReference>
<feature type="transmembrane region" description="Helical" evidence="7">
    <location>
        <begin position="81"/>
        <end position="105"/>
    </location>
</feature>
<dbReference type="OrthoDB" id="9787548at2"/>
<evidence type="ECO:0000313" key="9">
    <source>
        <dbReference type="Proteomes" id="UP000305471"/>
    </source>
</evidence>
<keyword evidence="4" id="KW-0769">Symport</keyword>
<evidence type="ECO:0000256" key="3">
    <source>
        <dbReference type="ARBA" id="ARBA00022692"/>
    </source>
</evidence>
<feature type="transmembrane region" description="Helical" evidence="7">
    <location>
        <begin position="150"/>
        <end position="172"/>
    </location>
</feature>
<feature type="transmembrane region" description="Helical" evidence="7">
    <location>
        <begin position="345"/>
        <end position="368"/>
    </location>
</feature>
<accession>A0A4U0ZBL1</accession>
<reference evidence="8 9" key="1">
    <citation type="submission" date="2019-04" db="EMBL/GenBank/DDBJ databases">
        <title>Alteromonas portus sp. nov., an alginate lyase-excreting marine bacterium.</title>
        <authorList>
            <person name="Huang H."/>
            <person name="Mo K."/>
            <person name="Bao S."/>
        </authorList>
    </citation>
    <scope>NUCLEOTIDE SEQUENCE [LARGE SCALE GENOMIC DNA]</scope>
    <source>
        <strain evidence="8 9">HB161718</strain>
    </source>
</reference>
<comment type="subcellular location">
    <subcellularLocation>
        <location evidence="1">Membrane</location>
        <topology evidence="1">Multi-pass membrane protein</topology>
    </subcellularLocation>
</comment>
<proteinExistence type="predicted"/>
<keyword evidence="3 7" id="KW-0812">Transmembrane</keyword>
<protein>
    <submittedName>
        <fullName evidence="8">Divalent metal cation transporter</fullName>
    </submittedName>
</protein>
<dbReference type="NCBIfam" id="NF037982">
    <property type="entry name" value="Nramp_1"/>
    <property type="match status" value="1"/>
</dbReference>
<dbReference type="Proteomes" id="UP000305471">
    <property type="component" value="Unassembled WGS sequence"/>
</dbReference>
<dbReference type="EMBL" id="SWCO01000009">
    <property type="protein sequence ID" value="TKB01937.1"/>
    <property type="molecule type" value="Genomic_DNA"/>
</dbReference>
<feature type="transmembrane region" description="Helical" evidence="7">
    <location>
        <begin position="322"/>
        <end position="339"/>
    </location>
</feature>
<dbReference type="PANTHER" id="PTHR11706:SF33">
    <property type="entry name" value="NATURAL RESISTANCE-ASSOCIATED MACROPHAGE PROTEIN 2"/>
    <property type="match status" value="1"/>
</dbReference>
<evidence type="ECO:0000256" key="4">
    <source>
        <dbReference type="ARBA" id="ARBA00022847"/>
    </source>
</evidence>
<dbReference type="InterPro" id="IPR001046">
    <property type="entry name" value="NRAMP_fam"/>
</dbReference>
<name>A0A4U0ZBL1_9ALTE</name>
<keyword evidence="5 7" id="KW-1133">Transmembrane helix</keyword>
<comment type="caution">
    <text evidence="8">The sequence shown here is derived from an EMBL/GenBank/DDBJ whole genome shotgun (WGS) entry which is preliminary data.</text>
</comment>
<gene>
    <name evidence="8" type="ORF">E5672_15665</name>
</gene>
<evidence type="ECO:0000256" key="2">
    <source>
        <dbReference type="ARBA" id="ARBA00022448"/>
    </source>
</evidence>
<evidence type="ECO:0000256" key="7">
    <source>
        <dbReference type="SAM" id="Phobius"/>
    </source>
</evidence>
<evidence type="ECO:0000256" key="5">
    <source>
        <dbReference type="ARBA" id="ARBA00022989"/>
    </source>
</evidence>
<dbReference type="GO" id="GO:0015086">
    <property type="term" value="F:cadmium ion transmembrane transporter activity"/>
    <property type="evidence" value="ECO:0007669"/>
    <property type="project" value="TreeGrafter"/>
</dbReference>
<keyword evidence="2" id="KW-0813">Transport</keyword>
<feature type="transmembrane region" description="Helical" evidence="7">
    <location>
        <begin position="380"/>
        <end position="403"/>
    </location>
</feature>
<feature type="transmembrane region" description="Helical" evidence="7">
    <location>
        <begin position="117"/>
        <end position="138"/>
    </location>
</feature>
<organism evidence="8 9">
    <name type="scientific">Alteromonas portus</name>
    <dbReference type="NCBI Taxonomy" id="2565549"/>
    <lineage>
        <taxon>Bacteria</taxon>
        <taxon>Pseudomonadati</taxon>
        <taxon>Pseudomonadota</taxon>
        <taxon>Gammaproteobacteria</taxon>
        <taxon>Alteromonadales</taxon>
        <taxon>Alteromonadaceae</taxon>
        <taxon>Alteromonas/Salinimonas group</taxon>
        <taxon>Alteromonas</taxon>
    </lineage>
</organism>
<dbReference type="GO" id="GO:0034755">
    <property type="term" value="P:iron ion transmembrane transport"/>
    <property type="evidence" value="ECO:0007669"/>
    <property type="project" value="TreeGrafter"/>
</dbReference>